<proteinExistence type="predicted"/>
<sequence>MTVPTFIPWEMAMTIRSNSAVTVLGVLRPTSKNPMHDARFIARPLSWIALTLLMIFHAGVATAQDVPRAAAIARLYDRFQKAEAALDAVPPSARSAAMTEFYSANIASQQKTSVLQELPSDSVDLLFRATYDTAFYTLDRRYVQDLQADLDRLRALHADELHHYQDLYVTLVGVRDFAAARAVLASQPTASSEPAPTIVGALVDGRGPSALVLSEDGSSASQRPIRLSGAVDIVVIGHPLCHFSRDAVAAIEADARLKAVFASHARWLMPQDGRMRPRTVAAWNVAHPLARMDYIYRQGDWTAIDTWSTPTFYFFRNGKPVGKLSGWAPGGEGERALRGELEKLGLH</sequence>
<accession>A0ABS2JRQ6</accession>
<dbReference type="EMBL" id="JADIKC010000004">
    <property type="protein sequence ID" value="MBM7121505.1"/>
    <property type="molecule type" value="Genomic_DNA"/>
</dbReference>
<protein>
    <recommendedName>
        <fullName evidence="3">Thioredoxin domain-containing protein</fullName>
    </recommendedName>
</protein>
<evidence type="ECO:0000313" key="1">
    <source>
        <dbReference type="EMBL" id="MBM7121505.1"/>
    </source>
</evidence>
<evidence type="ECO:0008006" key="3">
    <source>
        <dbReference type="Google" id="ProtNLM"/>
    </source>
</evidence>
<organism evidence="1 2">
    <name type="scientific">Dyella kyungheensis</name>
    <dbReference type="NCBI Taxonomy" id="1242174"/>
    <lineage>
        <taxon>Bacteria</taxon>
        <taxon>Pseudomonadati</taxon>
        <taxon>Pseudomonadota</taxon>
        <taxon>Gammaproteobacteria</taxon>
        <taxon>Lysobacterales</taxon>
        <taxon>Rhodanobacteraceae</taxon>
        <taxon>Dyella</taxon>
    </lineage>
</organism>
<keyword evidence="2" id="KW-1185">Reference proteome</keyword>
<comment type="caution">
    <text evidence="1">The sequence shown here is derived from an EMBL/GenBank/DDBJ whole genome shotgun (WGS) entry which is preliminary data.</text>
</comment>
<dbReference type="RefSeq" id="WP_204635974.1">
    <property type="nucleotide sequence ID" value="NZ_JADIKC010000004.1"/>
</dbReference>
<dbReference type="Proteomes" id="UP001430065">
    <property type="component" value="Unassembled WGS sequence"/>
</dbReference>
<evidence type="ECO:0000313" key="2">
    <source>
        <dbReference type="Proteomes" id="UP001430065"/>
    </source>
</evidence>
<gene>
    <name evidence="1" type="ORF">ISP20_10100</name>
</gene>
<name>A0ABS2JRQ6_9GAMM</name>
<reference evidence="1 2" key="1">
    <citation type="submission" date="2020-10" db="EMBL/GenBank/DDBJ databases">
        <title>Phylogeny of dyella-like bacteria.</title>
        <authorList>
            <person name="Fu J."/>
        </authorList>
    </citation>
    <scope>NUCLEOTIDE SEQUENCE [LARGE SCALE GENOMIC DNA]</scope>
    <source>
        <strain evidence="1 2">THG-B117</strain>
    </source>
</reference>